<dbReference type="EMBL" id="JAUEPP010000002">
    <property type="protein sequence ID" value="KAK3351127.1"/>
    <property type="molecule type" value="Genomic_DNA"/>
</dbReference>
<dbReference type="RefSeq" id="XP_062684422.1">
    <property type="nucleotide sequence ID" value="XM_062825458.1"/>
</dbReference>
<dbReference type="Proteomes" id="UP001278500">
    <property type="component" value="Unassembled WGS sequence"/>
</dbReference>
<protein>
    <submittedName>
        <fullName evidence="1">Uncharacterized protein</fullName>
    </submittedName>
</protein>
<dbReference type="AlphaFoldDB" id="A0AAE0MU55"/>
<name>A0AAE0MU55_9PEZI</name>
<evidence type="ECO:0000313" key="1">
    <source>
        <dbReference type="EMBL" id="KAK3351127.1"/>
    </source>
</evidence>
<accession>A0AAE0MU55</accession>
<sequence>MGKFLIIVTSRFHFWDPTLGCPWVSDSQSLPDRATEPIITPAVLALYSSIFRSELDLARTFLPKVQSITPKWPGTGTPCHEAAAASESCNAAIASFVVSLMTFPVLQRPIILRRHRGKD</sequence>
<reference evidence="1" key="2">
    <citation type="submission" date="2023-06" db="EMBL/GenBank/DDBJ databases">
        <authorList>
            <consortium name="Lawrence Berkeley National Laboratory"/>
            <person name="Haridas S."/>
            <person name="Hensen N."/>
            <person name="Bonometti L."/>
            <person name="Westerberg I."/>
            <person name="Brannstrom I.O."/>
            <person name="Guillou S."/>
            <person name="Cros-Aarteil S."/>
            <person name="Calhoun S."/>
            <person name="Kuo A."/>
            <person name="Mondo S."/>
            <person name="Pangilinan J."/>
            <person name="Riley R."/>
            <person name="Labutti K."/>
            <person name="Andreopoulos B."/>
            <person name="Lipzen A."/>
            <person name="Chen C."/>
            <person name="Yanf M."/>
            <person name="Daum C."/>
            <person name="Ng V."/>
            <person name="Clum A."/>
            <person name="Steindorff A."/>
            <person name="Ohm R."/>
            <person name="Martin F."/>
            <person name="Silar P."/>
            <person name="Natvig D."/>
            <person name="Lalanne C."/>
            <person name="Gautier V."/>
            <person name="Ament-Velasquez S.L."/>
            <person name="Kruys A."/>
            <person name="Hutchinson M.I."/>
            <person name="Powell A.J."/>
            <person name="Barry K."/>
            <person name="Miller A.N."/>
            <person name="Grigoriev I.V."/>
            <person name="Debuchy R."/>
            <person name="Gladieux P."/>
            <person name="Thoren M.H."/>
            <person name="Johannesson H."/>
        </authorList>
    </citation>
    <scope>NUCLEOTIDE SEQUENCE</scope>
    <source>
        <strain evidence="1">CBS 560.94</strain>
    </source>
</reference>
<comment type="caution">
    <text evidence="1">The sequence shown here is derived from an EMBL/GenBank/DDBJ whole genome shotgun (WGS) entry which is preliminary data.</text>
</comment>
<dbReference type="GeneID" id="87862612"/>
<proteinExistence type="predicted"/>
<gene>
    <name evidence="1" type="ORF">B0H65DRAFT_440063</name>
</gene>
<organism evidence="1 2">
    <name type="scientific">Neurospora tetraspora</name>
    <dbReference type="NCBI Taxonomy" id="94610"/>
    <lineage>
        <taxon>Eukaryota</taxon>
        <taxon>Fungi</taxon>
        <taxon>Dikarya</taxon>
        <taxon>Ascomycota</taxon>
        <taxon>Pezizomycotina</taxon>
        <taxon>Sordariomycetes</taxon>
        <taxon>Sordariomycetidae</taxon>
        <taxon>Sordariales</taxon>
        <taxon>Sordariaceae</taxon>
        <taxon>Neurospora</taxon>
    </lineage>
</organism>
<keyword evidence="2" id="KW-1185">Reference proteome</keyword>
<evidence type="ECO:0000313" key="2">
    <source>
        <dbReference type="Proteomes" id="UP001278500"/>
    </source>
</evidence>
<reference evidence="1" key="1">
    <citation type="journal article" date="2023" name="Mol. Phylogenet. Evol.">
        <title>Genome-scale phylogeny and comparative genomics of the fungal order Sordariales.</title>
        <authorList>
            <person name="Hensen N."/>
            <person name="Bonometti L."/>
            <person name="Westerberg I."/>
            <person name="Brannstrom I.O."/>
            <person name="Guillou S."/>
            <person name="Cros-Aarteil S."/>
            <person name="Calhoun S."/>
            <person name="Haridas S."/>
            <person name="Kuo A."/>
            <person name="Mondo S."/>
            <person name="Pangilinan J."/>
            <person name="Riley R."/>
            <person name="LaButti K."/>
            <person name="Andreopoulos B."/>
            <person name="Lipzen A."/>
            <person name="Chen C."/>
            <person name="Yan M."/>
            <person name="Daum C."/>
            <person name="Ng V."/>
            <person name="Clum A."/>
            <person name="Steindorff A."/>
            <person name="Ohm R.A."/>
            <person name="Martin F."/>
            <person name="Silar P."/>
            <person name="Natvig D.O."/>
            <person name="Lalanne C."/>
            <person name="Gautier V."/>
            <person name="Ament-Velasquez S.L."/>
            <person name="Kruys A."/>
            <person name="Hutchinson M.I."/>
            <person name="Powell A.J."/>
            <person name="Barry K."/>
            <person name="Miller A.N."/>
            <person name="Grigoriev I.V."/>
            <person name="Debuchy R."/>
            <person name="Gladieux P."/>
            <person name="Hiltunen Thoren M."/>
            <person name="Johannesson H."/>
        </authorList>
    </citation>
    <scope>NUCLEOTIDE SEQUENCE</scope>
    <source>
        <strain evidence="1">CBS 560.94</strain>
    </source>
</reference>